<evidence type="ECO:0000313" key="6">
    <source>
        <dbReference type="EMBL" id="MDN7025029.1"/>
    </source>
</evidence>
<proteinExistence type="inferred from homology"/>
<dbReference type="InterPro" id="IPR023214">
    <property type="entry name" value="HAD_sf"/>
</dbReference>
<dbReference type="InterPro" id="IPR006355">
    <property type="entry name" value="LHPP/HDHD2"/>
</dbReference>
<dbReference type="Gene3D" id="3.40.50.1000">
    <property type="entry name" value="HAD superfamily/HAD-like"/>
    <property type="match status" value="2"/>
</dbReference>
<dbReference type="Pfam" id="PF13344">
    <property type="entry name" value="Hydrolase_6"/>
    <property type="match status" value="1"/>
</dbReference>
<evidence type="ECO:0000313" key="7">
    <source>
        <dbReference type="Proteomes" id="UP001168338"/>
    </source>
</evidence>
<reference evidence="6" key="1">
    <citation type="submission" date="2019-05" db="EMBL/GenBank/DDBJ databases">
        <title>Methanoculleus sp. FWC-SCC1, a methanogenic archaeon isolated from deep marine cold seep.</title>
        <authorList>
            <person name="Chen Y.-W."/>
            <person name="Chen S.-C."/>
            <person name="Teng N.-H."/>
            <person name="Lai M.-C."/>
        </authorList>
    </citation>
    <scope>NUCLEOTIDE SEQUENCE</scope>
    <source>
        <strain evidence="6">FWC-SCC1</strain>
    </source>
</reference>
<evidence type="ECO:0000256" key="5">
    <source>
        <dbReference type="ARBA" id="ARBA00039666"/>
    </source>
</evidence>
<dbReference type="SUPFAM" id="SSF56784">
    <property type="entry name" value="HAD-like"/>
    <property type="match status" value="1"/>
</dbReference>
<keyword evidence="3" id="KW-0479">Metal-binding</keyword>
<sequence length="260" mass="27864">MDVTALLIDIDGVLYVGDSPVAGADRTLAFLEEQGIAYRFVSNTTRRSRRSVAAKLAGLGYAVPEDLIVTSPVAAVARMQERGQSRCFLLATGDLCRDFEQGGIEVAEKDVDAVIVGDAGENFTYEKMNAAFRLLLEGADLIALEKDRYWMGSDGLQLSAGPFVAALEYAAGVRAEVMGKPSREFFTLALRQMGAEPGEAAMIGDDIFTDIGGARAAGLRGVLVKTGKYREEAVRRSGIRPDLVIGSMAALPEHLADGRR</sequence>
<organism evidence="6 7">
    <name type="scientific">Methanoculleus frigidifontis</name>
    <dbReference type="NCBI Taxonomy" id="2584085"/>
    <lineage>
        <taxon>Archaea</taxon>
        <taxon>Methanobacteriati</taxon>
        <taxon>Methanobacteriota</taxon>
        <taxon>Stenosarchaea group</taxon>
        <taxon>Methanomicrobia</taxon>
        <taxon>Methanomicrobiales</taxon>
        <taxon>Methanomicrobiaceae</taxon>
        <taxon>Methanoculleus</taxon>
    </lineage>
</organism>
<evidence type="ECO:0000256" key="4">
    <source>
        <dbReference type="ARBA" id="ARBA00022842"/>
    </source>
</evidence>
<dbReference type="Pfam" id="PF13242">
    <property type="entry name" value="Hydrolase_like"/>
    <property type="match status" value="1"/>
</dbReference>
<protein>
    <recommendedName>
        <fullName evidence="5">Haloacid dehalogenase-like hydrolase domain-containing protein 2</fullName>
    </recommendedName>
</protein>
<dbReference type="PANTHER" id="PTHR19288:SF46">
    <property type="entry name" value="HALOACID DEHALOGENASE-LIKE HYDROLASE DOMAIN-CONTAINING PROTEIN 2"/>
    <property type="match status" value="1"/>
</dbReference>
<dbReference type="EMBL" id="VCYH01000005">
    <property type="protein sequence ID" value="MDN7025029.1"/>
    <property type="molecule type" value="Genomic_DNA"/>
</dbReference>
<keyword evidence="4" id="KW-0460">Magnesium</keyword>
<dbReference type="GO" id="GO:0016787">
    <property type="term" value="F:hydrolase activity"/>
    <property type="evidence" value="ECO:0007669"/>
    <property type="project" value="UniProtKB-KW"/>
</dbReference>
<comment type="similarity">
    <text evidence="2">Belongs to the HAD-like hydrolase superfamily.</text>
</comment>
<dbReference type="NCBIfam" id="TIGR01460">
    <property type="entry name" value="HAD-SF-IIA"/>
    <property type="match status" value="1"/>
</dbReference>
<evidence type="ECO:0000256" key="3">
    <source>
        <dbReference type="ARBA" id="ARBA00022723"/>
    </source>
</evidence>
<evidence type="ECO:0000256" key="2">
    <source>
        <dbReference type="ARBA" id="ARBA00007958"/>
    </source>
</evidence>
<name>A0ABT8MAR5_9EURY</name>
<dbReference type="InterPro" id="IPR006357">
    <property type="entry name" value="HAD-SF_hydro_IIA"/>
</dbReference>
<evidence type="ECO:0000256" key="1">
    <source>
        <dbReference type="ARBA" id="ARBA00001946"/>
    </source>
</evidence>
<accession>A0ABT8MAR5</accession>
<dbReference type="NCBIfam" id="TIGR01458">
    <property type="entry name" value="HAD-SF-IIA-hyp3"/>
    <property type="match status" value="1"/>
</dbReference>
<gene>
    <name evidence="6" type="ORF">FGU65_09035</name>
</gene>
<keyword evidence="7" id="KW-1185">Reference proteome</keyword>
<dbReference type="InterPro" id="IPR036412">
    <property type="entry name" value="HAD-like_sf"/>
</dbReference>
<dbReference type="PANTHER" id="PTHR19288">
    <property type="entry name" value="4-NITROPHENYLPHOSPHATASE-RELATED"/>
    <property type="match status" value="1"/>
</dbReference>
<dbReference type="Proteomes" id="UP001168338">
    <property type="component" value="Unassembled WGS sequence"/>
</dbReference>
<dbReference type="RefSeq" id="WP_301664160.1">
    <property type="nucleotide sequence ID" value="NZ_VCYH01000005.1"/>
</dbReference>
<comment type="cofactor">
    <cofactor evidence="1">
        <name>Mg(2+)</name>
        <dbReference type="ChEBI" id="CHEBI:18420"/>
    </cofactor>
</comment>
<keyword evidence="6" id="KW-0378">Hydrolase</keyword>
<comment type="caution">
    <text evidence="6">The sequence shown here is derived from an EMBL/GenBank/DDBJ whole genome shotgun (WGS) entry which is preliminary data.</text>
</comment>